<feature type="transmembrane region" description="Helical" evidence="1">
    <location>
        <begin position="223"/>
        <end position="246"/>
    </location>
</feature>
<dbReference type="AlphaFoldDB" id="A0A7W7I9W0"/>
<feature type="transmembrane region" description="Helical" evidence="1">
    <location>
        <begin position="128"/>
        <end position="148"/>
    </location>
</feature>
<feature type="transmembrane region" description="Helical" evidence="1">
    <location>
        <begin position="154"/>
        <end position="175"/>
    </location>
</feature>
<accession>A0A7W7I9W0</accession>
<evidence type="ECO:0000313" key="4">
    <source>
        <dbReference type="Proteomes" id="UP000549343"/>
    </source>
</evidence>
<reference evidence="3 4" key="2">
    <citation type="submission" date="2020-08" db="EMBL/GenBank/DDBJ databases">
        <title>Sequencing the genomes of 1000 actinobacteria strains.</title>
        <authorList>
            <person name="Klenk H.-P."/>
        </authorList>
    </citation>
    <scope>NUCLEOTIDE SEQUENCE [LARGE SCALE GENOMIC DNA]</scope>
    <source>
        <strain evidence="3 4">DSM 44772</strain>
    </source>
</reference>
<dbReference type="PANTHER" id="PTHR41282:SF1">
    <property type="entry name" value="CONSERVED TRANSMEMBRANE PROTEIN-RELATED"/>
    <property type="match status" value="1"/>
</dbReference>
<gene>
    <name evidence="3" type="ORF">F4557_001634</name>
    <name evidence="2" type="ORF">GCM10009546_38410</name>
</gene>
<dbReference type="EMBL" id="JACHMV010000001">
    <property type="protein sequence ID" value="MBB4773216.1"/>
    <property type="molecule type" value="Genomic_DNA"/>
</dbReference>
<protein>
    <submittedName>
        <fullName evidence="3">Putative YccA/Bax inhibitor family protein</fullName>
    </submittedName>
</protein>
<organism evidence="3 4">
    <name type="scientific">Actinomadura livida</name>
    <dbReference type="NCBI Taxonomy" id="79909"/>
    <lineage>
        <taxon>Bacteria</taxon>
        <taxon>Bacillati</taxon>
        <taxon>Actinomycetota</taxon>
        <taxon>Actinomycetes</taxon>
        <taxon>Streptosporangiales</taxon>
        <taxon>Thermomonosporaceae</taxon>
        <taxon>Actinomadura</taxon>
    </lineage>
</organism>
<evidence type="ECO:0000313" key="5">
    <source>
        <dbReference type="Proteomes" id="UP001501427"/>
    </source>
</evidence>
<dbReference type="InterPro" id="IPR010539">
    <property type="entry name" value="BaxI_1-like"/>
</dbReference>
<proteinExistence type="predicted"/>
<evidence type="ECO:0000256" key="1">
    <source>
        <dbReference type="SAM" id="Phobius"/>
    </source>
</evidence>
<name>A0A7W7I9W0_9ACTN</name>
<dbReference type="Proteomes" id="UP001501427">
    <property type="component" value="Unassembled WGS sequence"/>
</dbReference>
<keyword evidence="1" id="KW-1133">Transmembrane helix</keyword>
<feature type="transmembrane region" description="Helical" evidence="1">
    <location>
        <begin position="73"/>
        <end position="95"/>
    </location>
</feature>
<reference evidence="2" key="3">
    <citation type="submission" date="2023-12" db="EMBL/GenBank/DDBJ databases">
        <authorList>
            <person name="Sun Q."/>
            <person name="Inoue M."/>
        </authorList>
    </citation>
    <scope>NUCLEOTIDE SEQUENCE</scope>
    <source>
        <strain evidence="2">JCM 10667</strain>
    </source>
</reference>
<keyword evidence="1" id="KW-0472">Membrane</keyword>
<feature type="transmembrane region" description="Helical" evidence="1">
    <location>
        <begin position="187"/>
        <end position="208"/>
    </location>
</feature>
<keyword evidence="1" id="KW-0812">Transmembrane</keyword>
<feature type="transmembrane region" description="Helical" evidence="1">
    <location>
        <begin position="258"/>
        <end position="275"/>
    </location>
</feature>
<comment type="caution">
    <text evidence="3">The sequence shown here is derived from an EMBL/GenBank/DDBJ whole genome shotgun (WGS) entry which is preliminary data.</text>
</comment>
<dbReference type="PANTHER" id="PTHR41282">
    <property type="entry name" value="CONSERVED TRANSMEMBRANE PROTEIN-RELATED"/>
    <property type="match status" value="1"/>
</dbReference>
<evidence type="ECO:0000313" key="3">
    <source>
        <dbReference type="EMBL" id="MBB4773216.1"/>
    </source>
</evidence>
<dbReference type="RefSeq" id="WP_184881182.1">
    <property type="nucleotide sequence ID" value="NZ_BAAAHD010000033.1"/>
</dbReference>
<keyword evidence="5" id="KW-1185">Reference proteome</keyword>
<evidence type="ECO:0000313" key="2">
    <source>
        <dbReference type="EMBL" id="GAA0572012.1"/>
    </source>
</evidence>
<dbReference type="Pfam" id="PF12811">
    <property type="entry name" value="BaxI_1"/>
    <property type="match status" value="1"/>
</dbReference>
<sequence>MESRNPAFRGNAFNQRAGGAAYGAPGYGAPAYGAPGQGAAGYGAPGYGAPPYAGQGPGYAPPAPTRPMTMDDVVVRGFMTLFTLVLTAAAAWVLVPPSLTVPVLVVALIAQIGIWAFITFGRKANAPMVLAFAAVYGVLVGIISHAYNDLYHGVVFQAVIGTALAFAATLAVYALRIVRVTPKLVKFTIAAGGALLALMLINMVMYMFGSDDGLGIRDPGNPLAYVFSVVAILVGCFFLLLDFDSIEEGIRVQAPEKFAWYCAFGLVLSLVWIYLEMLRLLSYLYAGRD</sequence>
<reference evidence="2 5" key="1">
    <citation type="journal article" date="2019" name="Int. J. Syst. Evol. Microbiol.">
        <title>The Global Catalogue of Microorganisms (GCM) 10K type strain sequencing project: providing services to taxonomists for standard genome sequencing and annotation.</title>
        <authorList>
            <consortium name="The Broad Institute Genomics Platform"/>
            <consortium name="The Broad Institute Genome Sequencing Center for Infectious Disease"/>
            <person name="Wu L."/>
            <person name="Ma J."/>
        </authorList>
    </citation>
    <scope>NUCLEOTIDE SEQUENCE [LARGE SCALE GENOMIC DNA]</scope>
    <source>
        <strain evidence="2 5">JCM 10667</strain>
    </source>
</reference>
<feature type="transmembrane region" description="Helical" evidence="1">
    <location>
        <begin position="101"/>
        <end position="121"/>
    </location>
</feature>
<dbReference type="EMBL" id="BAAAHD010000033">
    <property type="protein sequence ID" value="GAA0572012.1"/>
    <property type="molecule type" value="Genomic_DNA"/>
</dbReference>
<dbReference type="PIRSF" id="PIRSF009160">
    <property type="entry name" value="UCP009160"/>
    <property type="match status" value="1"/>
</dbReference>
<dbReference type="Proteomes" id="UP000549343">
    <property type="component" value="Unassembled WGS sequence"/>
</dbReference>